<evidence type="ECO:0000256" key="1">
    <source>
        <dbReference type="SAM" id="SignalP"/>
    </source>
</evidence>
<reference evidence="2" key="1">
    <citation type="submission" date="2022-11" db="EMBL/GenBank/DDBJ databases">
        <authorList>
            <person name="Petersen C."/>
        </authorList>
    </citation>
    <scope>NUCLEOTIDE SEQUENCE</scope>
    <source>
        <strain evidence="2">IBT 21917</strain>
    </source>
</reference>
<protein>
    <recommendedName>
        <fullName evidence="4">GPI anchored protein</fullName>
    </recommendedName>
</protein>
<sequence length="314" mass="33566">MVGIFKGAGLVLLALCSTLVSSESPELLEDEPQLLYNASFVLAEVDSSLNARAWSPFHLFHRAYYTCPAGYRSCSTGYCAEIGGKCCTIGTCPSGYNCCGSSGRCSPIGAECCGNGYYCLAGNRCRTRNGRQVCCPASGCLSDSSGSLGKTVTAADTTTITGAAAITRTRYSYYYTTYYWTYWWYFWTSYSPYTEKTVTSTRTSTRTVWSAYETARADARSSFSRSIKSYTFSTPYSATYLKSSTSAVPLNTGVIASSTSSSSSSNTDSVSNMVGDANGFPSKPDVASGVFVNEMLVWTCALMAMAMGGLAIGL</sequence>
<proteinExistence type="predicted"/>
<organism evidence="2 3">
    <name type="scientific">Penicillium capsulatum</name>
    <dbReference type="NCBI Taxonomy" id="69766"/>
    <lineage>
        <taxon>Eukaryota</taxon>
        <taxon>Fungi</taxon>
        <taxon>Dikarya</taxon>
        <taxon>Ascomycota</taxon>
        <taxon>Pezizomycotina</taxon>
        <taxon>Eurotiomycetes</taxon>
        <taxon>Eurotiomycetidae</taxon>
        <taxon>Eurotiales</taxon>
        <taxon>Aspergillaceae</taxon>
        <taxon>Penicillium</taxon>
    </lineage>
</organism>
<keyword evidence="1" id="KW-0732">Signal</keyword>
<keyword evidence="3" id="KW-1185">Reference proteome</keyword>
<dbReference type="OrthoDB" id="4777991at2759"/>
<name>A0A9W9IA21_9EURO</name>
<accession>A0A9W9IA21</accession>
<gene>
    <name evidence="2" type="ORF">N7492_005564</name>
</gene>
<comment type="caution">
    <text evidence="2">The sequence shown here is derived from an EMBL/GenBank/DDBJ whole genome shotgun (WGS) entry which is preliminary data.</text>
</comment>
<evidence type="ECO:0008006" key="4">
    <source>
        <dbReference type="Google" id="ProtNLM"/>
    </source>
</evidence>
<reference evidence="2" key="2">
    <citation type="journal article" date="2023" name="IMA Fungus">
        <title>Comparative genomic study of the Penicillium genus elucidates a diverse pangenome and 15 lateral gene transfer events.</title>
        <authorList>
            <person name="Petersen C."/>
            <person name="Sorensen T."/>
            <person name="Nielsen M.R."/>
            <person name="Sondergaard T.E."/>
            <person name="Sorensen J.L."/>
            <person name="Fitzpatrick D.A."/>
            <person name="Frisvad J.C."/>
            <person name="Nielsen K.L."/>
        </authorList>
    </citation>
    <scope>NUCLEOTIDE SEQUENCE</scope>
    <source>
        <strain evidence="2">IBT 21917</strain>
    </source>
</reference>
<dbReference type="EMBL" id="JAPQKO010000003">
    <property type="protein sequence ID" value="KAJ5172971.1"/>
    <property type="molecule type" value="Genomic_DNA"/>
</dbReference>
<feature type="signal peptide" evidence="1">
    <location>
        <begin position="1"/>
        <end position="22"/>
    </location>
</feature>
<dbReference type="Proteomes" id="UP001146351">
    <property type="component" value="Unassembled WGS sequence"/>
</dbReference>
<evidence type="ECO:0000313" key="2">
    <source>
        <dbReference type="EMBL" id="KAJ5172971.1"/>
    </source>
</evidence>
<feature type="chain" id="PRO_5040811502" description="GPI anchored protein" evidence="1">
    <location>
        <begin position="23"/>
        <end position="314"/>
    </location>
</feature>
<dbReference type="AlphaFoldDB" id="A0A9W9IA21"/>
<evidence type="ECO:0000313" key="3">
    <source>
        <dbReference type="Proteomes" id="UP001146351"/>
    </source>
</evidence>